<sequence>MMFGFEDSGLWEPLKLSLNGCERGNKIIVTTRNEADSATMIGSIYIHRLARCKIRHLTVNDVENPSIYEAKKLRTLVAKSPKLPERIGELSNLRHLEVQGTPNLIYYPRGGIERLSELRTLSKFVVSDVSSKGSMIGDLGNLNFLKGELYISGLGQVKSVNEAKLAELHKKNNISHLELNFGHVSNVSSEEEIRKMEGVLENLEPHKESLERLQIWNYVGSTLPT</sequence>
<proteinExistence type="predicted"/>
<dbReference type="Gene3D" id="3.80.10.10">
    <property type="entry name" value="Ribonuclease Inhibitor"/>
    <property type="match status" value="1"/>
</dbReference>
<evidence type="ECO:0000313" key="3">
    <source>
        <dbReference type="Proteomes" id="UP000631114"/>
    </source>
</evidence>
<evidence type="ECO:0000259" key="1">
    <source>
        <dbReference type="Pfam" id="PF25019"/>
    </source>
</evidence>
<dbReference type="PANTHER" id="PTHR47186:SF3">
    <property type="entry name" value="OS09G0267800 PROTEIN"/>
    <property type="match status" value="1"/>
</dbReference>
<reference evidence="2 3" key="1">
    <citation type="submission" date="2020-10" db="EMBL/GenBank/DDBJ databases">
        <title>The Coptis chinensis genome and diversification of protoberbering-type alkaloids.</title>
        <authorList>
            <person name="Wang B."/>
            <person name="Shu S."/>
            <person name="Song C."/>
            <person name="Liu Y."/>
        </authorList>
    </citation>
    <scope>NUCLEOTIDE SEQUENCE [LARGE SCALE GENOMIC DNA]</scope>
    <source>
        <strain evidence="2">HL-2020</strain>
        <tissue evidence="2">Leaf</tissue>
    </source>
</reference>
<dbReference type="Pfam" id="PF25019">
    <property type="entry name" value="LRR_R13L1-DRL21"/>
    <property type="match status" value="1"/>
</dbReference>
<dbReference type="AlphaFoldDB" id="A0A835I6A5"/>
<evidence type="ECO:0000313" key="2">
    <source>
        <dbReference type="EMBL" id="KAF9610758.1"/>
    </source>
</evidence>
<protein>
    <recommendedName>
        <fullName evidence="1">R13L1/DRL21-like LRR repeat region domain-containing protein</fullName>
    </recommendedName>
</protein>
<dbReference type="InterPro" id="IPR032675">
    <property type="entry name" value="LRR_dom_sf"/>
</dbReference>
<dbReference type="EMBL" id="JADFTS010000004">
    <property type="protein sequence ID" value="KAF9610758.1"/>
    <property type="molecule type" value="Genomic_DNA"/>
</dbReference>
<accession>A0A835I6A5</accession>
<dbReference type="SUPFAM" id="SSF52047">
    <property type="entry name" value="RNI-like"/>
    <property type="match status" value="1"/>
</dbReference>
<feature type="domain" description="R13L1/DRL21-like LRR repeat region" evidence="1">
    <location>
        <begin position="136"/>
        <end position="225"/>
    </location>
</feature>
<organism evidence="2 3">
    <name type="scientific">Coptis chinensis</name>
    <dbReference type="NCBI Taxonomy" id="261450"/>
    <lineage>
        <taxon>Eukaryota</taxon>
        <taxon>Viridiplantae</taxon>
        <taxon>Streptophyta</taxon>
        <taxon>Embryophyta</taxon>
        <taxon>Tracheophyta</taxon>
        <taxon>Spermatophyta</taxon>
        <taxon>Magnoliopsida</taxon>
        <taxon>Ranunculales</taxon>
        <taxon>Ranunculaceae</taxon>
        <taxon>Coptidoideae</taxon>
        <taxon>Coptis</taxon>
    </lineage>
</organism>
<dbReference type="InterPro" id="IPR056789">
    <property type="entry name" value="LRR_R13L1-DRL21"/>
</dbReference>
<comment type="caution">
    <text evidence="2">The sequence shown here is derived from an EMBL/GenBank/DDBJ whole genome shotgun (WGS) entry which is preliminary data.</text>
</comment>
<gene>
    <name evidence="2" type="ORF">IFM89_024614</name>
</gene>
<dbReference type="PANTHER" id="PTHR47186">
    <property type="entry name" value="LEUCINE-RICH REPEAT-CONTAINING PROTEIN 57"/>
    <property type="match status" value="1"/>
</dbReference>
<keyword evidence="3" id="KW-1185">Reference proteome</keyword>
<dbReference type="Proteomes" id="UP000631114">
    <property type="component" value="Unassembled WGS sequence"/>
</dbReference>
<name>A0A835I6A5_9MAGN</name>
<dbReference type="OrthoDB" id="37484at2759"/>